<reference evidence="2" key="2">
    <citation type="journal article" date="2018" name="Plant J.">
        <title>The Sorghum bicolor reference genome: improved assembly, gene annotations, a transcriptome atlas, and signatures of genome organization.</title>
        <authorList>
            <person name="McCormick R.F."/>
            <person name="Truong S.K."/>
            <person name="Sreedasyam A."/>
            <person name="Jenkins J."/>
            <person name="Shu S."/>
            <person name="Sims D."/>
            <person name="Kennedy M."/>
            <person name="Amirebrahimi M."/>
            <person name="Weers B.D."/>
            <person name="McKinley B."/>
            <person name="Mattison A."/>
            <person name="Morishige D.T."/>
            <person name="Grimwood J."/>
            <person name="Schmutz J."/>
            <person name="Mullet J.E."/>
        </authorList>
    </citation>
    <scope>NUCLEOTIDE SEQUENCE [LARGE SCALE GENOMIC DNA]</scope>
    <source>
        <strain evidence="2">cv. BTx623</strain>
    </source>
</reference>
<dbReference type="Gramene" id="OQU82018">
    <property type="protein sequence ID" value="OQU82018"/>
    <property type="gene ID" value="SORBI_3006G159350"/>
</dbReference>
<dbReference type="AlphaFoldDB" id="A0A1Z5RE40"/>
<proteinExistence type="predicted"/>
<organism evidence="1 2">
    <name type="scientific">Sorghum bicolor</name>
    <name type="common">Sorghum</name>
    <name type="synonym">Sorghum vulgare</name>
    <dbReference type="NCBI Taxonomy" id="4558"/>
    <lineage>
        <taxon>Eukaryota</taxon>
        <taxon>Viridiplantae</taxon>
        <taxon>Streptophyta</taxon>
        <taxon>Embryophyta</taxon>
        <taxon>Tracheophyta</taxon>
        <taxon>Spermatophyta</taxon>
        <taxon>Magnoliopsida</taxon>
        <taxon>Liliopsida</taxon>
        <taxon>Poales</taxon>
        <taxon>Poaceae</taxon>
        <taxon>PACMAD clade</taxon>
        <taxon>Panicoideae</taxon>
        <taxon>Andropogonodae</taxon>
        <taxon>Andropogoneae</taxon>
        <taxon>Sorghinae</taxon>
        <taxon>Sorghum</taxon>
    </lineage>
</organism>
<protein>
    <submittedName>
        <fullName evidence="1">Uncharacterized protein</fullName>
    </submittedName>
</protein>
<evidence type="ECO:0000313" key="1">
    <source>
        <dbReference type="EMBL" id="OQU82018.1"/>
    </source>
</evidence>
<sequence length="157" mass="17918">MFFSAHKQAGRLFKKSLHPHPHGAPPARWTHRGDNVARQRRVSVIHQSSRHSHPLLSLSKNMHIFAKDPWRYAANVAATNPRSHLEIIRLLPHASKSLSGTGRLSPTFVGFLGLINLIWSQRRRIIFKLRASHHHLAPTCPGFFWSFSSRSLTLLTF</sequence>
<reference evidence="1 2" key="1">
    <citation type="journal article" date="2009" name="Nature">
        <title>The Sorghum bicolor genome and the diversification of grasses.</title>
        <authorList>
            <person name="Paterson A.H."/>
            <person name="Bowers J.E."/>
            <person name="Bruggmann R."/>
            <person name="Dubchak I."/>
            <person name="Grimwood J."/>
            <person name="Gundlach H."/>
            <person name="Haberer G."/>
            <person name="Hellsten U."/>
            <person name="Mitros T."/>
            <person name="Poliakov A."/>
            <person name="Schmutz J."/>
            <person name="Spannagl M."/>
            <person name="Tang H."/>
            <person name="Wang X."/>
            <person name="Wicker T."/>
            <person name="Bharti A.K."/>
            <person name="Chapman J."/>
            <person name="Feltus F.A."/>
            <person name="Gowik U."/>
            <person name="Grigoriev I.V."/>
            <person name="Lyons E."/>
            <person name="Maher C.A."/>
            <person name="Martis M."/>
            <person name="Narechania A."/>
            <person name="Otillar R.P."/>
            <person name="Penning B.W."/>
            <person name="Salamov A.A."/>
            <person name="Wang Y."/>
            <person name="Zhang L."/>
            <person name="Carpita N.C."/>
            <person name="Freeling M."/>
            <person name="Gingle A.R."/>
            <person name="Hash C.T."/>
            <person name="Keller B."/>
            <person name="Klein P."/>
            <person name="Kresovich S."/>
            <person name="McCann M.C."/>
            <person name="Ming R."/>
            <person name="Peterson D.G."/>
            <person name="Mehboob-ur-Rahman"/>
            <person name="Ware D."/>
            <person name="Westhoff P."/>
            <person name="Mayer K.F."/>
            <person name="Messing J."/>
            <person name="Rokhsar D.S."/>
        </authorList>
    </citation>
    <scope>NUCLEOTIDE SEQUENCE [LARGE SCALE GENOMIC DNA]</scope>
    <source>
        <strain evidence="2">cv. BTx623</strain>
    </source>
</reference>
<accession>A0A1Z5RE40</accession>
<keyword evidence="2" id="KW-1185">Reference proteome</keyword>
<name>A0A1Z5RE40_SORBI</name>
<gene>
    <name evidence="1" type="ORF">SORBI_3006G159350</name>
</gene>
<dbReference type="EMBL" id="CM000765">
    <property type="protein sequence ID" value="OQU82018.1"/>
    <property type="molecule type" value="Genomic_DNA"/>
</dbReference>
<evidence type="ECO:0000313" key="2">
    <source>
        <dbReference type="Proteomes" id="UP000000768"/>
    </source>
</evidence>
<dbReference type="Proteomes" id="UP000000768">
    <property type="component" value="Chromosome 6"/>
</dbReference>
<dbReference type="InParanoid" id="A0A1Z5RE40"/>